<dbReference type="SUPFAM" id="SSF88723">
    <property type="entry name" value="PIN domain-like"/>
    <property type="match status" value="1"/>
</dbReference>
<reference evidence="2 3" key="1">
    <citation type="journal article" date="2016" name="Nat. Commun.">
        <title>Thousands of microbial genomes shed light on interconnected biogeochemical processes in an aquifer system.</title>
        <authorList>
            <person name="Anantharaman K."/>
            <person name="Brown C.T."/>
            <person name="Hug L.A."/>
            <person name="Sharon I."/>
            <person name="Castelle C.J."/>
            <person name="Probst A.J."/>
            <person name="Thomas B.C."/>
            <person name="Singh A."/>
            <person name="Wilkins M.J."/>
            <person name="Karaoz U."/>
            <person name="Brodie E.L."/>
            <person name="Williams K.H."/>
            <person name="Hubbard S.S."/>
            <person name="Banfield J.F."/>
        </authorList>
    </citation>
    <scope>NUCLEOTIDE SEQUENCE [LARGE SCALE GENOMIC DNA]</scope>
</reference>
<dbReference type="Pfam" id="PF13470">
    <property type="entry name" value="PIN_3"/>
    <property type="match status" value="1"/>
</dbReference>
<evidence type="ECO:0000259" key="1">
    <source>
        <dbReference type="SMART" id="SM00670"/>
    </source>
</evidence>
<dbReference type="PANTHER" id="PTHR34610">
    <property type="entry name" value="SSL7007 PROTEIN"/>
    <property type="match status" value="1"/>
</dbReference>
<evidence type="ECO:0000313" key="2">
    <source>
        <dbReference type="EMBL" id="OGD62075.1"/>
    </source>
</evidence>
<dbReference type="Proteomes" id="UP000178583">
    <property type="component" value="Unassembled WGS sequence"/>
</dbReference>
<comment type="caution">
    <text evidence="2">The sequence shown here is derived from an EMBL/GenBank/DDBJ whole genome shotgun (WGS) entry which is preliminary data.</text>
</comment>
<dbReference type="NCBIfam" id="TIGR00305">
    <property type="entry name" value="putative toxin-antitoxin system toxin component, PIN family"/>
    <property type="match status" value="1"/>
</dbReference>
<dbReference type="SMART" id="SM00670">
    <property type="entry name" value="PINc"/>
    <property type="match status" value="1"/>
</dbReference>
<dbReference type="STRING" id="1797472.A2215_00500"/>
<dbReference type="PANTHER" id="PTHR34610:SF3">
    <property type="entry name" value="SSL7007 PROTEIN"/>
    <property type="match status" value="1"/>
</dbReference>
<dbReference type="AlphaFoldDB" id="A0A1F5E3X4"/>
<dbReference type="InterPro" id="IPR029060">
    <property type="entry name" value="PIN-like_dom_sf"/>
</dbReference>
<protein>
    <submittedName>
        <fullName evidence="2">Putative toxin-antitoxin system toxin component, PIN family</fullName>
    </submittedName>
</protein>
<proteinExistence type="predicted"/>
<feature type="domain" description="PIN" evidence="1">
    <location>
        <begin position="3"/>
        <end position="115"/>
    </location>
</feature>
<accession>A0A1F5E3X4</accession>
<dbReference type="InterPro" id="IPR002850">
    <property type="entry name" value="PIN_toxin-like"/>
</dbReference>
<name>A0A1F5E3X4_9BACT</name>
<dbReference type="EMBL" id="MEZY01000055">
    <property type="protein sequence ID" value="OGD62075.1"/>
    <property type="molecule type" value="Genomic_DNA"/>
</dbReference>
<organism evidence="2 3">
    <name type="scientific">Candidatus Berkelbacteria bacterium RIFOXYA2_FULL_43_10</name>
    <dbReference type="NCBI Taxonomy" id="1797472"/>
    <lineage>
        <taxon>Bacteria</taxon>
        <taxon>Candidatus Berkelbacteria</taxon>
    </lineage>
</organism>
<dbReference type="InterPro" id="IPR002716">
    <property type="entry name" value="PIN_dom"/>
</dbReference>
<sequence length="136" mass="15384">MKIRVVLDTNVIVSALTFGGKPQIIYELLALNSIFTAYSSENALGELLRVLERKFEYSSFRLQEVEKNIRENFNIIGTGKIPNVIESDPSDNKFLAIADSARADYIISGDRHLLELKKYKKTEIITPTKFLEEVSG</sequence>
<gene>
    <name evidence="2" type="ORF">A2215_00500</name>
</gene>
<evidence type="ECO:0000313" key="3">
    <source>
        <dbReference type="Proteomes" id="UP000178583"/>
    </source>
</evidence>